<dbReference type="SUPFAM" id="SSF56529">
    <property type="entry name" value="FAH"/>
    <property type="match status" value="1"/>
</dbReference>
<dbReference type="STRING" id="1227484.C471_04305"/>
<reference evidence="4 5" key="1">
    <citation type="journal article" date="2014" name="PLoS Genet.">
        <title>Phylogenetically driven sequencing of extremely halophilic archaea reveals strategies for static and dynamic osmo-response.</title>
        <authorList>
            <person name="Becker E.A."/>
            <person name="Seitzer P.M."/>
            <person name="Tritt A."/>
            <person name="Larsen D."/>
            <person name="Krusor M."/>
            <person name="Yao A.I."/>
            <person name="Wu D."/>
            <person name="Madern D."/>
            <person name="Eisen J.A."/>
            <person name="Darling A.E."/>
            <person name="Facciotti M.T."/>
        </authorList>
    </citation>
    <scope>NUCLEOTIDE SEQUENCE [LARGE SCALE GENOMIC DNA]</scope>
    <source>
        <strain evidence="4 5">DSM 1137</strain>
    </source>
</reference>
<evidence type="ECO:0000256" key="1">
    <source>
        <dbReference type="ARBA" id="ARBA00022723"/>
    </source>
</evidence>
<sequence>MTGDTSGSASGTGGAETTRLARTVEGRPLLGDGDGFVPLGAAGIDGVDDALGEACGAEAFAGSVLPSIDDLPATRTPTERLSFGVPFDPGKLWGIGLNYADHADDLDAVRPAEPASFMRPATALTAPGGPIRLPPTEEASRVTAEAELGLVIGRTCTGVDESEFGRVVAGVVPVIDVTAEDVLQRNPRFLTRAKSYDTFLVVGPWVSAPVSVDRLAGTAVRTVINGETVAENTVDRMLFPPKELVGVHSRVMTLERGDLISTGTPGAGVIEAGDTVRTEVDGVGVLEADVVGGE</sequence>
<dbReference type="Proteomes" id="UP000011514">
    <property type="component" value="Unassembled WGS sequence"/>
</dbReference>
<dbReference type="InterPro" id="IPR036663">
    <property type="entry name" value="Fumarylacetoacetase_C_sf"/>
</dbReference>
<evidence type="ECO:0000313" key="5">
    <source>
        <dbReference type="Proteomes" id="UP000011514"/>
    </source>
</evidence>
<dbReference type="PANTHER" id="PTHR11820">
    <property type="entry name" value="ACYLPYRUVASE"/>
    <property type="match status" value="1"/>
</dbReference>
<name>M0E595_9EURY</name>
<dbReference type="EMBL" id="AOJE01000012">
    <property type="protein sequence ID" value="ELZ42233.1"/>
    <property type="molecule type" value="Genomic_DNA"/>
</dbReference>
<dbReference type="PATRIC" id="fig|1227484.4.peg.886"/>
<feature type="region of interest" description="Disordered" evidence="2">
    <location>
        <begin position="1"/>
        <end position="26"/>
    </location>
</feature>
<keyword evidence="4" id="KW-0378">Hydrolase</keyword>
<comment type="caution">
    <text evidence="4">The sequence shown here is derived from an EMBL/GenBank/DDBJ whole genome shotgun (WGS) entry which is preliminary data.</text>
</comment>
<evidence type="ECO:0000256" key="2">
    <source>
        <dbReference type="SAM" id="MobiDB-lite"/>
    </source>
</evidence>
<dbReference type="RefSeq" id="WP_004046805.1">
    <property type="nucleotide sequence ID" value="NZ_AOJE01000012.1"/>
</dbReference>
<dbReference type="GO" id="GO:0046872">
    <property type="term" value="F:metal ion binding"/>
    <property type="evidence" value="ECO:0007669"/>
    <property type="project" value="UniProtKB-KW"/>
</dbReference>
<proteinExistence type="predicted"/>
<organism evidence="4 5">
    <name type="scientific">Halorubrum saccharovorum DSM 1137</name>
    <dbReference type="NCBI Taxonomy" id="1227484"/>
    <lineage>
        <taxon>Archaea</taxon>
        <taxon>Methanobacteriati</taxon>
        <taxon>Methanobacteriota</taxon>
        <taxon>Stenosarchaea group</taxon>
        <taxon>Halobacteria</taxon>
        <taxon>Halobacteriales</taxon>
        <taxon>Haloferacaceae</taxon>
        <taxon>Halorubrum</taxon>
    </lineage>
</organism>
<dbReference type="InterPro" id="IPR011234">
    <property type="entry name" value="Fumarylacetoacetase-like_C"/>
</dbReference>
<dbReference type="Gene3D" id="3.90.850.10">
    <property type="entry name" value="Fumarylacetoacetase-like, C-terminal domain"/>
    <property type="match status" value="1"/>
</dbReference>
<dbReference type="eggNOG" id="arCOG00235">
    <property type="taxonomic scope" value="Archaea"/>
</dbReference>
<gene>
    <name evidence="4" type="ORF">C471_04305</name>
</gene>
<dbReference type="OrthoDB" id="6242at2157"/>
<keyword evidence="1" id="KW-0479">Metal-binding</keyword>
<accession>M0E595</accession>
<keyword evidence="5" id="KW-1185">Reference proteome</keyword>
<protein>
    <submittedName>
        <fullName evidence="4">Fumarylacetoacetate (FAA) hydrolase</fullName>
    </submittedName>
</protein>
<dbReference type="Pfam" id="PF01557">
    <property type="entry name" value="FAA_hydrolase"/>
    <property type="match status" value="1"/>
</dbReference>
<feature type="domain" description="Fumarylacetoacetase-like C-terminal" evidence="3">
    <location>
        <begin position="91"/>
        <end position="291"/>
    </location>
</feature>
<dbReference type="AlphaFoldDB" id="M0E595"/>
<dbReference type="GO" id="GO:0018773">
    <property type="term" value="F:acetylpyruvate hydrolase activity"/>
    <property type="evidence" value="ECO:0007669"/>
    <property type="project" value="TreeGrafter"/>
</dbReference>
<evidence type="ECO:0000259" key="3">
    <source>
        <dbReference type="Pfam" id="PF01557"/>
    </source>
</evidence>
<dbReference type="PANTHER" id="PTHR11820:SF7">
    <property type="entry name" value="ACYLPYRUVASE FAHD1, MITOCHONDRIAL"/>
    <property type="match status" value="1"/>
</dbReference>
<evidence type="ECO:0000313" key="4">
    <source>
        <dbReference type="EMBL" id="ELZ42233.1"/>
    </source>
</evidence>